<reference evidence="2 3" key="1">
    <citation type="journal article" date="2019" name="Sci. Rep.">
        <title>Sulfobacillus thermotolerans: new insights into resistance and metabolic capacities of acidophilic chemolithotrophs.</title>
        <authorList>
            <person name="Panyushkina A.E."/>
            <person name="Babenko V.V."/>
            <person name="Nikitina A.S."/>
            <person name="Selezneva O.V."/>
            <person name="Tsaplina I.A."/>
            <person name="Letarova M.A."/>
            <person name="Kostryukova E.S."/>
            <person name="Letarov A.V."/>
        </authorList>
    </citation>
    <scope>NUCLEOTIDE SEQUENCE [LARGE SCALE GENOMIC DNA]</scope>
    <source>
        <strain evidence="2 3">Kr1</strain>
    </source>
</reference>
<dbReference type="SUPFAM" id="SSF53474">
    <property type="entry name" value="alpha/beta-Hydrolases"/>
    <property type="match status" value="1"/>
</dbReference>
<protein>
    <submittedName>
        <fullName evidence="2">Alpha/beta hydrolase</fullName>
    </submittedName>
</protein>
<dbReference type="Proteomes" id="UP000325292">
    <property type="component" value="Chromosome"/>
</dbReference>
<gene>
    <name evidence="2" type="ORF">BXT84_08535</name>
</gene>
<dbReference type="PANTHER" id="PTHR43798">
    <property type="entry name" value="MONOACYLGLYCEROL LIPASE"/>
    <property type="match status" value="1"/>
</dbReference>
<sequence>MIRQHSTWRGKQFSWFESGQGFPIILLHGGGGTGKAWWYQLECLSTHFRVIAPDMPGFGQSEKVPGIERVSDIVVAIQGWLGVWNIERFAIGGNSMGGRVALGVAAQMPTQVRALMLLDAVGVNLKDVPIVNPLTLPPDQFMSGLVKHPDRYRKLTPYRTLSDAQELNHGRHVFAQYLGNDGIASDPSLDLTRVNMPTLLLWGRDDIIVPVEYGRQLEKALADAELLIIDDVGHLPHIEEPQMTCRTMADFLSRHANLLA</sequence>
<dbReference type="InterPro" id="IPR000073">
    <property type="entry name" value="AB_hydrolase_1"/>
</dbReference>
<name>A0ABN5H0P7_9FIRM</name>
<dbReference type="Pfam" id="PF12697">
    <property type="entry name" value="Abhydrolase_6"/>
    <property type="match status" value="1"/>
</dbReference>
<dbReference type="InterPro" id="IPR050266">
    <property type="entry name" value="AB_hydrolase_sf"/>
</dbReference>
<dbReference type="GO" id="GO:0016787">
    <property type="term" value="F:hydrolase activity"/>
    <property type="evidence" value="ECO:0007669"/>
    <property type="project" value="UniProtKB-KW"/>
</dbReference>
<dbReference type="InterPro" id="IPR029058">
    <property type="entry name" value="AB_hydrolase_fold"/>
</dbReference>
<evidence type="ECO:0000259" key="1">
    <source>
        <dbReference type="Pfam" id="PF12697"/>
    </source>
</evidence>
<organism evidence="2 3">
    <name type="scientific">Sulfobacillus thermotolerans</name>
    <dbReference type="NCBI Taxonomy" id="338644"/>
    <lineage>
        <taxon>Bacteria</taxon>
        <taxon>Bacillati</taxon>
        <taxon>Bacillota</taxon>
        <taxon>Clostridia</taxon>
        <taxon>Eubacteriales</taxon>
        <taxon>Clostridiales Family XVII. Incertae Sedis</taxon>
        <taxon>Sulfobacillus</taxon>
    </lineage>
</organism>
<dbReference type="PRINTS" id="PR00111">
    <property type="entry name" value="ABHYDROLASE"/>
</dbReference>
<dbReference type="EMBL" id="CP019454">
    <property type="protein sequence ID" value="AUW93989.1"/>
    <property type="molecule type" value="Genomic_DNA"/>
</dbReference>
<accession>A0ABN5H0P7</accession>
<keyword evidence="3" id="KW-1185">Reference proteome</keyword>
<evidence type="ECO:0000313" key="3">
    <source>
        <dbReference type="Proteomes" id="UP000325292"/>
    </source>
</evidence>
<feature type="domain" description="AB hydrolase-1" evidence="1">
    <location>
        <begin position="24"/>
        <end position="242"/>
    </location>
</feature>
<keyword evidence="2" id="KW-0378">Hydrolase</keyword>
<evidence type="ECO:0000313" key="2">
    <source>
        <dbReference type="EMBL" id="AUW93989.1"/>
    </source>
</evidence>
<proteinExistence type="predicted"/>
<dbReference type="Gene3D" id="3.40.50.1820">
    <property type="entry name" value="alpha/beta hydrolase"/>
    <property type="match status" value="1"/>
</dbReference>